<accession>A0A936ZBB4</accession>
<gene>
    <name evidence="2" type="ORF">JKG68_27080</name>
</gene>
<keyword evidence="1" id="KW-1133">Transmembrane helix</keyword>
<keyword evidence="1" id="KW-0472">Membrane</keyword>
<feature type="transmembrane region" description="Helical" evidence="1">
    <location>
        <begin position="37"/>
        <end position="55"/>
    </location>
</feature>
<protein>
    <submittedName>
        <fullName evidence="2">Uncharacterized protein</fullName>
    </submittedName>
</protein>
<evidence type="ECO:0000313" key="3">
    <source>
        <dbReference type="Proteomes" id="UP000605848"/>
    </source>
</evidence>
<comment type="caution">
    <text evidence="2">The sequence shown here is derived from an EMBL/GenBank/DDBJ whole genome shotgun (WGS) entry which is preliminary data.</text>
</comment>
<name>A0A936ZBB4_9HYPH</name>
<dbReference type="AlphaFoldDB" id="A0A936ZBB4"/>
<dbReference type="RefSeq" id="WP_202064976.1">
    <property type="nucleotide sequence ID" value="NZ_JAEQMY010000093.1"/>
</dbReference>
<evidence type="ECO:0000256" key="1">
    <source>
        <dbReference type="SAM" id="Phobius"/>
    </source>
</evidence>
<keyword evidence="3" id="KW-1185">Reference proteome</keyword>
<keyword evidence="1" id="KW-0812">Transmembrane</keyword>
<evidence type="ECO:0000313" key="2">
    <source>
        <dbReference type="EMBL" id="MBL0407586.1"/>
    </source>
</evidence>
<reference evidence="2" key="1">
    <citation type="submission" date="2021-01" db="EMBL/GenBank/DDBJ databases">
        <title>Microvirga sp.</title>
        <authorList>
            <person name="Kim M.K."/>
        </authorList>
    </citation>
    <scope>NUCLEOTIDE SEQUENCE</scope>
    <source>
        <strain evidence="2">5420S-16</strain>
    </source>
</reference>
<dbReference type="EMBL" id="JAEQMY010000093">
    <property type="protein sequence ID" value="MBL0407586.1"/>
    <property type="molecule type" value="Genomic_DNA"/>
</dbReference>
<dbReference type="Proteomes" id="UP000605848">
    <property type="component" value="Unassembled WGS sequence"/>
</dbReference>
<organism evidence="2 3">
    <name type="scientific">Microvirga aerilata</name>
    <dbReference type="NCBI Taxonomy" id="670292"/>
    <lineage>
        <taxon>Bacteria</taxon>
        <taxon>Pseudomonadati</taxon>
        <taxon>Pseudomonadota</taxon>
        <taxon>Alphaproteobacteria</taxon>
        <taxon>Hyphomicrobiales</taxon>
        <taxon>Methylobacteriaceae</taxon>
        <taxon>Microvirga</taxon>
    </lineage>
</organism>
<proteinExistence type="predicted"/>
<sequence length="66" mass="6893">MSRPLLAVLAIALGLPFLILLALVSSASGVSASVFTSAIGIVVMSVFLMLVIYEIKRIADLPPDAH</sequence>